<dbReference type="SUPFAM" id="SSF56672">
    <property type="entry name" value="DNA/RNA polymerases"/>
    <property type="match status" value="1"/>
</dbReference>
<reference evidence="2 3" key="1">
    <citation type="journal article" date="2014" name="Am. J. Bot.">
        <title>Genome assembly and annotation for red clover (Trifolium pratense; Fabaceae).</title>
        <authorList>
            <person name="Istvanek J."/>
            <person name="Jaros M."/>
            <person name="Krenek A."/>
            <person name="Repkova J."/>
        </authorList>
    </citation>
    <scope>NUCLEOTIDE SEQUENCE [LARGE SCALE GENOMIC DNA]</scope>
    <source>
        <strain evidence="3">cv. Tatra</strain>
        <tissue evidence="2">Young leaves</tissue>
    </source>
</reference>
<dbReference type="CDD" id="cd01650">
    <property type="entry name" value="RT_nLTR_like"/>
    <property type="match status" value="1"/>
</dbReference>
<comment type="caution">
    <text evidence="2">The sequence shown here is derived from an EMBL/GenBank/DDBJ whole genome shotgun (WGS) entry which is preliminary data.</text>
</comment>
<keyword evidence="2" id="KW-0675">Receptor</keyword>
<organism evidence="2 3">
    <name type="scientific">Trifolium pratense</name>
    <name type="common">Red clover</name>
    <dbReference type="NCBI Taxonomy" id="57577"/>
    <lineage>
        <taxon>Eukaryota</taxon>
        <taxon>Viridiplantae</taxon>
        <taxon>Streptophyta</taxon>
        <taxon>Embryophyta</taxon>
        <taxon>Tracheophyta</taxon>
        <taxon>Spermatophyta</taxon>
        <taxon>Magnoliopsida</taxon>
        <taxon>eudicotyledons</taxon>
        <taxon>Gunneridae</taxon>
        <taxon>Pentapetalae</taxon>
        <taxon>rosids</taxon>
        <taxon>fabids</taxon>
        <taxon>Fabales</taxon>
        <taxon>Fabaceae</taxon>
        <taxon>Papilionoideae</taxon>
        <taxon>50 kb inversion clade</taxon>
        <taxon>NPAAA clade</taxon>
        <taxon>Hologalegina</taxon>
        <taxon>IRL clade</taxon>
        <taxon>Trifolieae</taxon>
        <taxon>Trifolium</taxon>
    </lineage>
</organism>
<gene>
    <name evidence="2" type="ORF">L195_g031492</name>
</gene>
<feature type="non-terminal residue" evidence="2">
    <location>
        <position position="701"/>
    </location>
</feature>
<accession>A0A2K3LAL5</accession>
<name>A0A2K3LAL5_TRIPR</name>
<dbReference type="PANTHER" id="PTHR46890">
    <property type="entry name" value="NON-LTR RETROLELEMENT REVERSE TRANSCRIPTASE-LIKE PROTEIN-RELATED"/>
    <property type="match status" value="1"/>
</dbReference>
<dbReference type="InterPro" id="IPR052343">
    <property type="entry name" value="Retrotransposon-Effector_Assoc"/>
</dbReference>
<dbReference type="Proteomes" id="UP000236291">
    <property type="component" value="Unassembled WGS sequence"/>
</dbReference>
<protein>
    <submittedName>
        <fullName evidence="2">Cysteine-rich receptor-like protein kinase</fullName>
    </submittedName>
</protein>
<keyword evidence="2" id="KW-0808">Transferase</keyword>
<keyword evidence="2" id="KW-0418">Kinase</keyword>
<dbReference type="EMBL" id="ASHM01029211">
    <property type="protein sequence ID" value="PNX75554.1"/>
    <property type="molecule type" value="Genomic_DNA"/>
</dbReference>
<evidence type="ECO:0000259" key="1">
    <source>
        <dbReference type="Pfam" id="PF00078"/>
    </source>
</evidence>
<proteinExistence type="predicted"/>
<sequence>MLKCWKDVPGYYMFVREKWNSFQVEGWGGYVLKEKLKMMKVALKDWHKTHVQNVPSRIETLKDRLSLLDQRGEEVDLSGEELAELHGVTADLHSLSRLHASICWQQSRSLWLKEGDANSKYFHSVLASRSRRNAISVIQVEGSTLEDVAHIRQAVFSHFASHFKTSTEERPGVDNLQFKRLNYVEGSSLTKPFTETEVKSAVWDCDSYKSPGPDGINFGFIKDFWAELRGDVMRFISDFHRNGKLAKGINSTFIALIPKIDSPQRLNDFRPISLVGSLYKILAKVLANRLRLVIGSVISESQTAFVKNRQILDGILIANEVMERMSFPTLWRKWIKECVGTAKASVLVNGSPTDEFPLERGLRQGDPLSPFLFLLAAEGLNVLMEAMVRRNLFTGFRVGVTDSLSVSHLQFADDTLLLGEKSWANVRALRAVLVLFESLSGLKGGKDPFPLSGSSYWGRFEASSFLGTGVGSFKESIIWVEESFSFIWWASGTSKICLDLSTCLCSILLQSSLRKIAWVNWKTICLRKEYGGLGVRRLREFNLALLGKWCWRMLVDREGMWFRVLAARYGVEGGRLRVGGRHGSMWWREIASIREGDEGSGGSWFGDHVVRRVGDGSDTLFWTDPWLGETPFRERFGRLFDLAETKQCTVAELSSLGWGIDGEAWVWRRPLRAWEEELLRECQILLSNISLQAQSPDRWQW</sequence>
<dbReference type="GO" id="GO:0016301">
    <property type="term" value="F:kinase activity"/>
    <property type="evidence" value="ECO:0007669"/>
    <property type="project" value="UniProtKB-KW"/>
</dbReference>
<reference evidence="2 3" key="2">
    <citation type="journal article" date="2017" name="Front. Plant Sci.">
        <title>Gene Classification and Mining of Molecular Markers Useful in Red Clover (Trifolium pratense) Breeding.</title>
        <authorList>
            <person name="Istvanek J."/>
            <person name="Dluhosova J."/>
            <person name="Dluhos P."/>
            <person name="Patkova L."/>
            <person name="Nedelnik J."/>
            <person name="Repkova J."/>
        </authorList>
    </citation>
    <scope>NUCLEOTIDE SEQUENCE [LARGE SCALE GENOMIC DNA]</scope>
    <source>
        <strain evidence="3">cv. Tatra</strain>
        <tissue evidence="2">Young leaves</tissue>
    </source>
</reference>
<evidence type="ECO:0000313" key="2">
    <source>
        <dbReference type="EMBL" id="PNX75554.1"/>
    </source>
</evidence>
<dbReference type="Pfam" id="PF00078">
    <property type="entry name" value="RVT_1"/>
    <property type="match status" value="1"/>
</dbReference>
<dbReference type="AlphaFoldDB" id="A0A2K3LAL5"/>
<feature type="domain" description="Reverse transcriptase" evidence="1">
    <location>
        <begin position="321"/>
        <end position="437"/>
    </location>
</feature>
<dbReference type="STRING" id="57577.A0A2K3LAL5"/>
<dbReference type="InterPro" id="IPR043502">
    <property type="entry name" value="DNA/RNA_pol_sf"/>
</dbReference>
<dbReference type="InterPro" id="IPR000477">
    <property type="entry name" value="RT_dom"/>
</dbReference>
<evidence type="ECO:0000313" key="3">
    <source>
        <dbReference type="Proteomes" id="UP000236291"/>
    </source>
</evidence>
<dbReference type="PANTHER" id="PTHR46890:SF48">
    <property type="entry name" value="RNA-DIRECTED DNA POLYMERASE"/>
    <property type="match status" value="1"/>
</dbReference>